<proteinExistence type="predicted"/>
<reference evidence="1 2" key="3">
    <citation type="journal article" date="2015" name="Genome Announc.">
        <title>Draft Genome Sequence of the Archiascomycetous Yeast Saitoella complicata.</title>
        <authorList>
            <person name="Yamauchi K."/>
            <person name="Kondo S."/>
            <person name="Hamamoto M."/>
            <person name="Takahashi Y."/>
            <person name="Ogura Y."/>
            <person name="Hayashi T."/>
            <person name="Nishida H."/>
        </authorList>
    </citation>
    <scope>NUCLEOTIDE SEQUENCE [LARGE SCALE GENOMIC DNA]</scope>
    <source>
        <strain evidence="1 2">NRRL Y-17804</strain>
    </source>
</reference>
<evidence type="ECO:0000313" key="2">
    <source>
        <dbReference type="Proteomes" id="UP000033140"/>
    </source>
</evidence>
<name>A0A0E9NI93_SAICN</name>
<accession>A0A0E9NI93</accession>
<evidence type="ECO:0000313" key="1">
    <source>
        <dbReference type="EMBL" id="GAO49592.1"/>
    </source>
</evidence>
<sequence>MIMPKVILIRMQRARDVRLVRRSHEGQQYSPAGSLFASPSGDDWCVYILGHERSFSDNSAFTAASRAQTGSGVGALLYPDRTISANDFSIPIQSSSSYSSTPTTMTNFQLAQLIAMVVDDCSHGSWTASTSFVVEEFRWDWKAHRTHVNRRAGCTIFTNLESFISNSTTITGCKIIALHIAIMLVCEAWERRALLSSRSRWRSSCQVTYIPRLTNPGRRPDASTAARTPRVSAQVSFSSLFLDGSKSVVYSSGSRRTPYGPRASP</sequence>
<protein>
    <submittedName>
        <fullName evidence="1">Uncharacterized protein</fullName>
    </submittedName>
</protein>
<organism evidence="1 2">
    <name type="scientific">Saitoella complicata (strain BCRC 22490 / CBS 7301 / JCM 7358 / NBRC 10748 / NRRL Y-17804)</name>
    <dbReference type="NCBI Taxonomy" id="698492"/>
    <lineage>
        <taxon>Eukaryota</taxon>
        <taxon>Fungi</taxon>
        <taxon>Dikarya</taxon>
        <taxon>Ascomycota</taxon>
        <taxon>Taphrinomycotina</taxon>
        <taxon>Taphrinomycotina incertae sedis</taxon>
        <taxon>Saitoella</taxon>
    </lineage>
</organism>
<dbReference type="AlphaFoldDB" id="A0A0E9NI93"/>
<gene>
    <name evidence="1" type="ORF">G7K_3741-t1</name>
</gene>
<keyword evidence="2" id="KW-1185">Reference proteome</keyword>
<reference evidence="1 2" key="1">
    <citation type="journal article" date="2011" name="J. Gen. Appl. Microbiol.">
        <title>Draft genome sequencing of the enigmatic yeast Saitoella complicata.</title>
        <authorList>
            <person name="Nishida H."/>
            <person name="Hamamoto M."/>
            <person name="Sugiyama J."/>
        </authorList>
    </citation>
    <scope>NUCLEOTIDE SEQUENCE [LARGE SCALE GENOMIC DNA]</scope>
    <source>
        <strain evidence="1 2">NRRL Y-17804</strain>
    </source>
</reference>
<dbReference type="EMBL" id="BACD03000024">
    <property type="protein sequence ID" value="GAO49592.1"/>
    <property type="molecule type" value="Genomic_DNA"/>
</dbReference>
<dbReference type="Proteomes" id="UP000033140">
    <property type="component" value="Unassembled WGS sequence"/>
</dbReference>
<comment type="caution">
    <text evidence="1">The sequence shown here is derived from an EMBL/GenBank/DDBJ whole genome shotgun (WGS) entry which is preliminary data.</text>
</comment>
<reference evidence="1 2" key="2">
    <citation type="journal article" date="2014" name="J. Gen. Appl. Microbiol.">
        <title>The early diverging ascomycetous budding yeast Saitoella complicata has three histone deacetylases belonging to the Clr6, Hos2, and Rpd3 lineages.</title>
        <authorList>
            <person name="Nishida H."/>
            <person name="Matsumoto T."/>
            <person name="Kondo S."/>
            <person name="Hamamoto M."/>
            <person name="Yoshikawa H."/>
        </authorList>
    </citation>
    <scope>NUCLEOTIDE SEQUENCE [LARGE SCALE GENOMIC DNA]</scope>
    <source>
        <strain evidence="1 2">NRRL Y-17804</strain>
    </source>
</reference>